<dbReference type="Pfam" id="PF02933">
    <property type="entry name" value="CDC48_2"/>
    <property type="match status" value="1"/>
</dbReference>
<organism evidence="7 8">
    <name type="scientific">Pichia californica</name>
    <dbReference type="NCBI Taxonomy" id="460514"/>
    <lineage>
        <taxon>Eukaryota</taxon>
        <taxon>Fungi</taxon>
        <taxon>Dikarya</taxon>
        <taxon>Ascomycota</taxon>
        <taxon>Saccharomycotina</taxon>
        <taxon>Pichiomycetes</taxon>
        <taxon>Pichiales</taxon>
        <taxon>Pichiaceae</taxon>
        <taxon>Pichia</taxon>
    </lineage>
</organism>
<keyword evidence="4" id="KW-0931">ER-Golgi transport</keyword>
<proteinExistence type="inferred from homology"/>
<dbReference type="InterPro" id="IPR029067">
    <property type="entry name" value="CDC48_domain_2-like_sf"/>
</dbReference>
<dbReference type="SUPFAM" id="SSF54585">
    <property type="entry name" value="Cdc48 domain 2-like"/>
    <property type="match status" value="1"/>
</dbReference>
<comment type="caution">
    <text evidence="7">The sequence shown here is derived from an EMBL/GenBank/DDBJ whole genome shotgun (WGS) entry which is preliminary data.</text>
</comment>
<evidence type="ECO:0000259" key="6">
    <source>
        <dbReference type="Pfam" id="PF02933"/>
    </source>
</evidence>
<dbReference type="SUPFAM" id="SSF50692">
    <property type="entry name" value="ADC-like"/>
    <property type="match status" value="1"/>
</dbReference>
<dbReference type="Proteomes" id="UP000697127">
    <property type="component" value="Unassembled WGS sequence"/>
</dbReference>
<dbReference type="GO" id="GO:0005524">
    <property type="term" value="F:ATP binding"/>
    <property type="evidence" value="ECO:0007669"/>
    <property type="project" value="UniProtKB-UniRule"/>
</dbReference>
<dbReference type="OrthoDB" id="9982946at2759"/>
<keyword evidence="4" id="KW-0963">Cytoplasm</keyword>
<evidence type="ECO:0000256" key="1">
    <source>
        <dbReference type="ARBA" id="ARBA00006914"/>
    </source>
</evidence>
<sequence length="436" mass="50584">MQQLQNILTIKPCPEMEDAKKNIVTVSIKDFKDNTYLIIDKRFVFTCKSTEKVESGKIGLSYDQRAWGLWYTGRRITVSEYNLVSEMKLNPEKVGYLGVLNVNINFLNRGKSKYDSTIYDPDKMAKAFIKKFRLQILQPTQILLFEYKNTLFELVIRSIVILSLGRVSIDDVYESSNILSKGIVVDTTIVNLFNNANNLVALKRFKTCKKNPYGIIRPDIKFKSKKRGIDKETTDIFRLIFASRIFPKYLTEKMNMHHIKGLIICSNTCFSKTVFSEKIGNKLNAKGPKIYDCLKLFRKNKNFGSHVTDEIFKYSETEYKNKGKKSALHIIVFDKMDIVFEQYNSWVAQRFISEILSRMDGTKKIENILIIAMVKNVQFINSELLKPGRFEVQVSTDFKGRYQKDMMKSIEIDIDKSSKDLNIFKPSSSYQSPNKR</sequence>
<dbReference type="EMBL" id="PUHW01000056">
    <property type="protein sequence ID" value="KAG0689892.1"/>
    <property type="molecule type" value="Genomic_DNA"/>
</dbReference>
<keyword evidence="2 4" id="KW-0547">Nucleotide-binding</keyword>
<gene>
    <name evidence="7" type="primary">SEC18_2</name>
    <name evidence="7" type="ORF">C6P40_004302</name>
</gene>
<dbReference type="GO" id="GO:0035494">
    <property type="term" value="P:SNARE complex disassembly"/>
    <property type="evidence" value="ECO:0007669"/>
    <property type="project" value="InterPro"/>
</dbReference>
<evidence type="ECO:0000313" key="8">
    <source>
        <dbReference type="Proteomes" id="UP000697127"/>
    </source>
</evidence>
<dbReference type="PANTHER" id="PTHR23078">
    <property type="entry name" value="VESICULAR-FUSION PROTEIN NSF"/>
    <property type="match status" value="1"/>
</dbReference>
<name>A0A9P6WMN4_9ASCO</name>
<accession>A0A9P6WMN4</accession>
<dbReference type="InterPro" id="IPR003959">
    <property type="entry name" value="ATPase_AAA_core"/>
</dbReference>
<dbReference type="PANTHER" id="PTHR23078:SF3">
    <property type="entry name" value="VESICLE-FUSING ATPASE"/>
    <property type="match status" value="1"/>
</dbReference>
<dbReference type="InterPro" id="IPR039812">
    <property type="entry name" value="Vesicle-fus_ATPase"/>
</dbReference>
<protein>
    <recommendedName>
        <fullName evidence="4">Vesicular-fusion protein SEC18</fullName>
    </recommendedName>
</protein>
<comment type="subcellular location">
    <subcellularLocation>
        <location evidence="4">Cytoplasm</location>
    </subcellularLocation>
</comment>
<comment type="function">
    <text evidence="4">Required for vesicle-mediated transport. Catalyzes the fusion of transport vesicles within the Golgi cisternae. Is also required for transport from the endoplasmic reticulum to the Golgi stack. Seems to function as a fusion protein required for the delivery of cargo proteins to all compartments of the Golgi stack independent of vesicle origin.</text>
</comment>
<comment type="similarity">
    <text evidence="1 4">Belongs to the AAA ATPase family.</text>
</comment>
<dbReference type="GO" id="GO:0016887">
    <property type="term" value="F:ATP hydrolysis activity"/>
    <property type="evidence" value="ECO:0007669"/>
    <property type="project" value="InterPro"/>
</dbReference>
<dbReference type="InterPro" id="IPR009010">
    <property type="entry name" value="Asp_de-COase-like_dom_sf"/>
</dbReference>
<keyword evidence="4" id="KW-0378">Hydrolase</keyword>
<feature type="domain" description="CDC48" evidence="6">
    <location>
        <begin position="119"/>
        <end position="162"/>
    </location>
</feature>
<evidence type="ECO:0000256" key="3">
    <source>
        <dbReference type="ARBA" id="ARBA00022840"/>
    </source>
</evidence>
<dbReference type="GO" id="GO:0005795">
    <property type="term" value="C:Golgi stack"/>
    <property type="evidence" value="ECO:0007669"/>
    <property type="project" value="TreeGrafter"/>
</dbReference>
<dbReference type="Gene3D" id="3.10.330.10">
    <property type="match status" value="1"/>
</dbReference>
<evidence type="ECO:0000256" key="4">
    <source>
        <dbReference type="RuleBase" id="RU367045"/>
    </source>
</evidence>
<reference evidence="7" key="1">
    <citation type="submission" date="2020-11" db="EMBL/GenBank/DDBJ databases">
        <title>Kefir isolates.</title>
        <authorList>
            <person name="Marcisauskas S."/>
            <person name="Kim Y."/>
            <person name="Blasche S."/>
        </authorList>
    </citation>
    <scope>NUCLEOTIDE SEQUENCE</scope>
    <source>
        <strain evidence="7">Olga-1</strain>
    </source>
</reference>
<dbReference type="Pfam" id="PF00004">
    <property type="entry name" value="AAA"/>
    <property type="match status" value="1"/>
</dbReference>
<dbReference type="GO" id="GO:0006891">
    <property type="term" value="P:intra-Golgi vesicle-mediated transport"/>
    <property type="evidence" value="ECO:0007669"/>
    <property type="project" value="TreeGrafter"/>
</dbReference>
<keyword evidence="4" id="KW-0653">Protein transport</keyword>
<dbReference type="Gene3D" id="3.40.50.300">
    <property type="entry name" value="P-loop containing nucleotide triphosphate hydrolases"/>
    <property type="match status" value="1"/>
</dbReference>
<keyword evidence="3 4" id="KW-0067">ATP-binding</keyword>
<dbReference type="GO" id="GO:0043001">
    <property type="term" value="P:Golgi to plasma membrane protein transport"/>
    <property type="evidence" value="ECO:0007669"/>
    <property type="project" value="TreeGrafter"/>
</dbReference>
<feature type="domain" description="ATPase AAA-type core" evidence="5">
    <location>
        <begin position="321"/>
        <end position="395"/>
    </location>
</feature>
<dbReference type="AlphaFoldDB" id="A0A9P6WMN4"/>
<dbReference type="Gene3D" id="2.40.40.20">
    <property type="match status" value="1"/>
</dbReference>
<evidence type="ECO:0000259" key="5">
    <source>
        <dbReference type="Pfam" id="PF00004"/>
    </source>
</evidence>
<dbReference type="InterPro" id="IPR004201">
    <property type="entry name" value="Cdc48_dom2"/>
</dbReference>
<keyword evidence="4" id="KW-0813">Transport</keyword>
<evidence type="ECO:0000256" key="2">
    <source>
        <dbReference type="ARBA" id="ARBA00022741"/>
    </source>
</evidence>
<dbReference type="InterPro" id="IPR027417">
    <property type="entry name" value="P-loop_NTPase"/>
</dbReference>
<evidence type="ECO:0000313" key="7">
    <source>
        <dbReference type="EMBL" id="KAG0689892.1"/>
    </source>
</evidence>
<keyword evidence="8" id="KW-1185">Reference proteome</keyword>